<protein>
    <submittedName>
        <fullName evidence="2">Glyxoylase</fullName>
    </submittedName>
</protein>
<dbReference type="InterPro" id="IPR004360">
    <property type="entry name" value="Glyas_Fos-R_dOase_dom"/>
</dbReference>
<dbReference type="Proteomes" id="UP000075787">
    <property type="component" value="Unassembled WGS sequence"/>
</dbReference>
<evidence type="ECO:0000313" key="3">
    <source>
        <dbReference type="Proteomes" id="UP000075787"/>
    </source>
</evidence>
<dbReference type="SUPFAM" id="SSF54593">
    <property type="entry name" value="Glyoxalase/Bleomycin resistance protein/Dihydroxybiphenyl dioxygenase"/>
    <property type="match status" value="1"/>
</dbReference>
<dbReference type="Gene3D" id="3.30.720.120">
    <property type="match status" value="1"/>
</dbReference>
<dbReference type="EMBL" id="LPZR01000062">
    <property type="protein sequence ID" value="KYO55529.1"/>
    <property type="molecule type" value="Genomic_DNA"/>
</dbReference>
<dbReference type="CDD" id="cd07246">
    <property type="entry name" value="VOC_like"/>
    <property type="match status" value="1"/>
</dbReference>
<evidence type="ECO:0000259" key="1">
    <source>
        <dbReference type="PROSITE" id="PS51819"/>
    </source>
</evidence>
<comment type="caution">
    <text evidence="2">The sequence shown here is derived from an EMBL/GenBank/DDBJ whole genome shotgun (WGS) entry which is preliminary data.</text>
</comment>
<reference evidence="2 3" key="1">
    <citation type="submission" date="2015-12" db="EMBL/GenBank/DDBJ databases">
        <title>Genome sequence of Tistrella mobilis MCCC 1A02139.</title>
        <authorList>
            <person name="Lu L."/>
            <person name="Lai Q."/>
            <person name="Shao Z."/>
            <person name="Qian P."/>
        </authorList>
    </citation>
    <scope>NUCLEOTIDE SEQUENCE [LARGE SCALE GENOMIC DNA]</scope>
    <source>
        <strain evidence="2 3">MCCC 1A02139</strain>
    </source>
</reference>
<sequence>MTTTAQPSAAERAAAFGLHSLTPHLVCAGAAAAIDFYKAAFGAEELMRLPAPDGSILHACIRVNGSSVMLVDENRGCGLSGPKALGGTAVTLHLVVDDVDAAVDRAIAAGAVVVMPVADQFWGDRYGVIADPFGHQWSLATPGEPKSPEDLAEAAAAAMEGV</sequence>
<dbReference type="InterPro" id="IPR029068">
    <property type="entry name" value="Glyas_Bleomycin-R_OHBP_Dase"/>
</dbReference>
<gene>
    <name evidence="2" type="ORF">AUP44_23315</name>
</gene>
<dbReference type="PANTHER" id="PTHR34109:SF1">
    <property type="entry name" value="VOC DOMAIN-CONTAINING PROTEIN"/>
    <property type="match status" value="1"/>
</dbReference>
<accession>A0A162LLD1</accession>
<dbReference type="InterPro" id="IPR037523">
    <property type="entry name" value="VOC_core"/>
</dbReference>
<dbReference type="Pfam" id="PF00903">
    <property type="entry name" value="Glyoxalase"/>
    <property type="match status" value="1"/>
</dbReference>
<dbReference type="PANTHER" id="PTHR34109">
    <property type="entry name" value="BNAUNNG04460D PROTEIN-RELATED"/>
    <property type="match status" value="1"/>
</dbReference>
<evidence type="ECO:0000313" key="2">
    <source>
        <dbReference type="EMBL" id="KYO55529.1"/>
    </source>
</evidence>
<name>A0A162LLD1_9PROT</name>
<proteinExistence type="predicted"/>
<dbReference type="RefSeq" id="WP_062762225.1">
    <property type="nucleotide sequence ID" value="NZ_CP121027.1"/>
</dbReference>
<organism evidence="2 3">
    <name type="scientific">Tistrella mobilis</name>
    <dbReference type="NCBI Taxonomy" id="171437"/>
    <lineage>
        <taxon>Bacteria</taxon>
        <taxon>Pseudomonadati</taxon>
        <taxon>Pseudomonadota</taxon>
        <taxon>Alphaproteobacteria</taxon>
        <taxon>Geminicoccales</taxon>
        <taxon>Geminicoccaceae</taxon>
        <taxon>Tistrella</taxon>
    </lineage>
</organism>
<dbReference type="PROSITE" id="PS51819">
    <property type="entry name" value="VOC"/>
    <property type="match status" value="1"/>
</dbReference>
<feature type="domain" description="VOC" evidence="1">
    <location>
        <begin position="17"/>
        <end position="142"/>
    </location>
</feature>
<dbReference type="GeneID" id="97240624"/>
<dbReference type="OrthoDB" id="9795306at2"/>
<dbReference type="Gene3D" id="3.30.720.110">
    <property type="match status" value="1"/>
</dbReference>
<dbReference type="AlphaFoldDB" id="A0A162LLD1"/>